<evidence type="ECO:0000313" key="3">
    <source>
        <dbReference type="EMBL" id="KAL3093638.1"/>
    </source>
</evidence>
<gene>
    <name evidence="3" type="ORF">niasHT_026676</name>
</gene>
<sequence>MALSAARGVTQVMNRCEDAKASGFLDLSDCSLMYIADAIYMVLRGCQINRCSLKDNKLKKFPVKLVTKFPDMDVINLEGNQLAELPPEIGQWGRLRGINVAHNRLAQFPVPLFSCNVLSLLDLSGNPIEDIDADAIHRSFPALKQLHLRECPISEAKIEALRTKMGTKCQIVDQ</sequence>
<evidence type="ECO:0000256" key="2">
    <source>
        <dbReference type="ARBA" id="ARBA00022737"/>
    </source>
</evidence>
<dbReference type="InterPro" id="IPR032675">
    <property type="entry name" value="LRR_dom_sf"/>
</dbReference>
<protein>
    <submittedName>
        <fullName evidence="3">Uncharacterized protein</fullName>
    </submittedName>
</protein>
<dbReference type="PANTHER" id="PTHR48051">
    <property type="match status" value="1"/>
</dbReference>
<keyword evidence="2" id="KW-0677">Repeat</keyword>
<keyword evidence="4" id="KW-1185">Reference proteome</keyword>
<dbReference type="Gene3D" id="3.80.10.10">
    <property type="entry name" value="Ribonuclease Inhibitor"/>
    <property type="match status" value="1"/>
</dbReference>
<keyword evidence="1" id="KW-0433">Leucine-rich repeat</keyword>
<dbReference type="SUPFAM" id="SSF52075">
    <property type="entry name" value="Outer arm dynein light chain 1"/>
    <property type="match status" value="1"/>
</dbReference>
<comment type="caution">
    <text evidence="3">The sequence shown here is derived from an EMBL/GenBank/DDBJ whole genome shotgun (WGS) entry which is preliminary data.</text>
</comment>
<dbReference type="EMBL" id="JBICBT010000910">
    <property type="protein sequence ID" value="KAL3093638.1"/>
    <property type="molecule type" value="Genomic_DNA"/>
</dbReference>
<evidence type="ECO:0000313" key="4">
    <source>
        <dbReference type="Proteomes" id="UP001620626"/>
    </source>
</evidence>
<organism evidence="3 4">
    <name type="scientific">Heterodera trifolii</name>
    <dbReference type="NCBI Taxonomy" id="157864"/>
    <lineage>
        <taxon>Eukaryota</taxon>
        <taxon>Metazoa</taxon>
        <taxon>Ecdysozoa</taxon>
        <taxon>Nematoda</taxon>
        <taxon>Chromadorea</taxon>
        <taxon>Rhabditida</taxon>
        <taxon>Tylenchina</taxon>
        <taxon>Tylenchomorpha</taxon>
        <taxon>Tylenchoidea</taxon>
        <taxon>Heteroderidae</taxon>
        <taxon>Heteroderinae</taxon>
        <taxon>Heterodera</taxon>
    </lineage>
</organism>
<proteinExistence type="predicted"/>
<dbReference type="Proteomes" id="UP001620626">
    <property type="component" value="Unassembled WGS sequence"/>
</dbReference>
<reference evidence="3 4" key="1">
    <citation type="submission" date="2024-10" db="EMBL/GenBank/DDBJ databases">
        <authorList>
            <person name="Kim D."/>
        </authorList>
    </citation>
    <scope>NUCLEOTIDE SEQUENCE [LARGE SCALE GENOMIC DNA]</scope>
    <source>
        <strain evidence="3">BH-2024</strain>
    </source>
</reference>
<evidence type="ECO:0000256" key="1">
    <source>
        <dbReference type="ARBA" id="ARBA00022614"/>
    </source>
</evidence>
<dbReference type="PANTHER" id="PTHR48051:SF54">
    <property type="entry name" value="LEUCINE-RICH REPEAT-CONTAINING PROTEIN"/>
    <property type="match status" value="1"/>
</dbReference>
<accession>A0ABD2JT99</accession>
<dbReference type="AlphaFoldDB" id="A0ABD2JT99"/>
<name>A0ABD2JT99_9BILA</name>
<dbReference type="InterPro" id="IPR050216">
    <property type="entry name" value="LRR_domain-containing"/>
</dbReference>